<dbReference type="RefSeq" id="WP_172156993.1">
    <property type="nucleotide sequence ID" value="NZ_CP053564.1"/>
</dbReference>
<dbReference type="AlphaFoldDB" id="A0A6M6JGR0"/>
<dbReference type="Proteomes" id="UP000505377">
    <property type="component" value="Chromosome"/>
</dbReference>
<accession>A0A6M6JGR0</accession>
<proteinExistence type="predicted"/>
<name>A0A6M6JGR0_9PSEU</name>
<keyword evidence="2" id="KW-1185">Reference proteome</keyword>
<reference evidence="1 2" key="1">
    <citation type="submission" date="2020-05" db="EMBL/GenBank/DDBJ databases">
        <authorList>
            <person name="Mo P."/>
        </authorList>
    </citation>
    <scope>NUCLEOTIDE SEQUENCE [LARGE SCALE GENOMIC DNA]</scope>
    <source>
        <strain evidence="1 2">Gen01</strain>
    </source>
</reference>
<protein>
    <submittedName>
        <fullName evidence="1">Uncharacterized protein</fullName>
    </submittedName>
</protein>
<organism evidence="1 2">
    <name type="scientific">Pseudonocardia broussonetiae</name>
    <dbReference type="NCBI Taxonomy" id="2736640"/>
    <lineage>
        <taxon>Bacteria</taxon>
        <taxon>Bacillati</taxon>
        <taxon>Actinomycetota</taxon>
        <taxon>Actinomycetes</taxon>
        <taxon>Pseudonocardiales</taxon>
        <taxon>Pseudonocardiaceae</taxon>
        <taxon>Pseudonocardia</taxon>
    </lineage>
</organism>
<dbReference type="KEGG" id="pbro:HOP40_10080"/>
<evidence type="ECO:0000313" key="1">
    <source>
        <dbReference type="EMBL" id="QJY46107.1"/>
    </source>
</evidence>
<evidence type="ECO:0000313" key="2">
    <source>
        <dbReference type="Proteomes" id="UP000505377"/>
    </source>
</evidence>
<sequence length="130" mass="13949">MGARDPIPDPSCVLVWRPDGFPAADGPVHRPSVCCLRSTTAGTRAVVYRAGADRGIAGVLDFLTDAEPGDGRAWTGRGVLHLLDPFVPRADLLADEHLRPVFVHIQGRRTLPAPAARRLRDLLPPLPPPG</sequence>
<gene>
    <name evidence="1" type="ORF">HOP40_10080</name>
</gene>
<dbReference type="EMBL" id="CP053564">
    <property type="protein sequence ID" value="QJY46107.1"/>
    <property type="molecule type" value="Genomic_DNA"/>
</dbReference>